<proteinExistence type="predicted"/>
<reference evidence="2" key="1">
    <citation type="submission" date="2023-07" db="EMBL/GenBank/DDBJ databases">
        <title>draft genome sequence of fig (Ficus carica).</title>
        <authorList>
            <person name="Takahashi T."/>
            <person name="Nishimura K."/>
        </authorList>
    </citation>
    <scope>NUCLEOTIDE SEQUENCE</scope>
</reference>
<sequence>MPTTAYPIASHAGLGARGISPLSQRPYTTPVSPSFRGASLLQVIDGGEIGQSRQDYPTTLGVAAEEIFSINILALEGGPLPFQQPLLHTRSPSAQRFKGWTNRRTRTSRTRTLRLQAPRAPSNPRVGEEPADPRRRKSLQGTSRA</sequence>
<evidence type="ECO:0000313" key="3">
    <source>
        <dbReference type="Proteomes" id="UP001187192"/>
    </source>
</evidence>
<dbReference type="Proteomes" id="UP001187192">
    <property type="component" value="Unassembled WGS sequence"/>
</dbReference>
<dbReference type="AlphaFoldDB" id="A0AA88DPX4"/>
<organism evidence="2 3">
    <name type="scientific">Ficus carica</name>
    <name type="common">Common fig</name>
    <dbReference type="NCBI Taxonomy" id="3494"/>
    <lineage>
        <taxon>Eukaryota</taxon>
        <taxon>Viridiplantae</taxon>
        <taxon>Streptophyta</taxon>
        <taxon>Embryophyta</taxon>
        <taxon>Tracheophyta</taxon>
        <taxon>Spermatophyta</taxon>
        <taxon>Magnoliopsida</taxon>
        <taxon>eudicotyledons</taxon>
        <taxon>Gunneridae</taxon>
        <taxon>Pentapetalae</taxon>
        <taxon>rosids</taxon>
        <taxon>fabids</taxon>
        <taxon>Rosales</taxon>
        <taxon>Moraceae</taxon>
        <taxon>Ficeae</taxon>
        <taxon>Ficus</taxon>
    </lineage>
</organism>
<protein>
    <submittedName>
        <fullName evidence="2">Uncharacterized protein</fullName>
    </submittedName>
</protein>
<comment type="caution">
    <text evidence="2">The sequence shown here is derived from an EMBL/GenBank/DDBJ whole genome shotgun (WGS) entry which is preliminary data.</text>
</comment>
<dbReference type="EMBL" id="BTGU01000086">
    <property type="protein sequence ID" value="GMN59310.1"/>
    <property type="molecule type" value="Genomic_DNA"/>
</dbReference>
<keyword evidence="3" id="KW-1185">Reference proteome</keyword>
<gene>
    <name evidence="2" type="ORF">TIFTF001_028407</name>
</gene>
<feature type="region of interest" description="Disordered" evidence="1">
    <location>
        <begin position="89"/>
        <end position="145"/>
    </location>
</feature>
<evidence type="ECO:0000313" key="2">
    <source>
        <dbReference type="EMBL" id="GMN59310.1"/>
    </source>
</evidence>
<feature type="compositionally biased region" description="Basic residues" evidence="1">
    <location>
        <begin position="101"/>
        <end position="112"/>
    </location>
</feature>
<evidence type="ECO:0000256" key="1">
    <source>
        <dbReference type="SAM" id="MobiDB-lite"/>
    </source>
</evidence>
<accession>A0AA88DPX4</accession>
<name>A0AA88DPX4_FICCA</name>